<protein>
    <submittedName>
        <fullName evidence="2">Uncharacterized protein</fullName>
    </submittedName>
</protein>
<gene>
    <name evidence="2" type="ORF">ERJ68_08470</name>
</gene>
<accession>A0A524RSZ8</accession>
<dbReference type="AlphaFoldDB" id="A0A524RSZ8"/>
<evidence type="ECO:0000256" key="1">
    <source>
        <dbReference type="SAM" id="MobiDB-lite"/>
    </source>
</evidence>
<proteinExistence type="predicted"/>
<evidence type="ECO:0000313" key="3">
    <source>
        <dbReference type="Proteomes" id="UP000315454"/>
    </source>
</evidence>
<feature type="compositionally biased region" description="Basic residues" evidence="1">
    <location>
        <begin position="1"/>
        <end position="10"/>
    </location>
</feature>
<reference evidence="2 3" key="1">
    <citation type="journal article" date="2019" name="mSystems">
        <title>Life at home and on the roam: Genomic adaptions reflect the dual lifestyle of an intracellular, facultative symbiont.</title>
        <authorList>
            <person name="Burgsdorf I."/>
        </authorList>
    </citation>
    <scope>NUCLEOTIDE SEQUENCE [LARGE SCALE GENOMIC DNA]</scope>
    <source>
        <strain evidence="2">277cI</strain>
    </source>
</reference>
<evidence type="ECO:0000313" key="2">
    <source>
        <dbReference type="EMBL" id="TGH19225.1"/>
    </source>
</evidence>
<comment type="caution">
    <text evidence="2">The sequence shown here is derived from an EMBL/GenBank/DDBJ whole genome shotgun (WGS) entry which is preliminary data.</text>
</comment>
<dbReference type="EMBL" id="SRMN01000155">
    <property type="protein sequence ID" value="TGH19225.1"/>
    <property type="molecule type" value="Genomic_DNA"/>
</dbReference>
<feature type="region of interest" description="Disordered" evidence="1">
    <location>
        <begin position="1"/>
        <end position="27"/>
    </location>
</feature>
<name>A0A524RSZ8_9CHRO</name>
<dbReference type="Proteomes" id="UP000315454">
    <property type="component" value="Unassembled WGS sequence"/>
</dbReference>
<organism evidence="2 3">
    <name type="scientific">Aphanocapsa feldmannii 277cI</name>
    <dbReference type="NCBI Taxonomy" id="2507554"/>
    <lineage>
        <taxon>Bacteria</taxon>
        <taxon>Bacillati</taxon>
        <taxon>Cyanobacteriota</taxon>
        <taxon>Cyanophyceae</taxon>
        <taxon>Oscillatoriophycideae</taxon>
        <taxon>Chroococcales</taxon>
        <taxon>Microcystaceae</taxon>
        <taxon>Aphanocapsa</taxon>
    </lineage>
</organism>
<sequence length="90" mass="9859">MAFRPRRRILRSPPADQGAEAAARHWVSEENPCSLPEFPGDPCTEQLSSEERSGKAATVAAIELEWAGLTGPDPRYWVEVIRSVTPTPSA</sequence>